<organism evidence="2 3">
    <name type="scientific">Hebeloma cylindrosporum</name>
    <dbReference type="NCBI Taxonomy" id="76867"/>
    <lineage>
        <taxon>Eukaryota</taxon>
        <taxon>Fungi</taxon>
        <taxon>Dikarya</taxon>
        <taxon>Basidiomycota</taxon>
        <taxon>Agaricomycotina</taxon>
        <taxon>Agaricomycetes</taxon>
        <taxon>Agaricomycetidae</taxon>
        <taxon>Agaricales</taxon>
        <taxon>Agaricineae</taxon>
        <taxon>Hymenogastraceae</taxon>
        <taxon>Hebeloma</taxon>
    </lineage>
</organism>
<dbReference type="Proteomes" id="UP000053424">
    <property type="component" value="Unassembled WGS sequence"/>
</dbReference>
<proteinExistence type="predicted"/>
<feature type="compositionally biased region" description="Basic and acidic residues" evidence="1">
    <location>
        <begin position="43"/>
        <end position="55"/>
    </location>
</feature>
<accession>A0A0C3C6V4</accession>
<dbReference type="AlphaFoldDB" id="A0A0C3C6V4"/>
<evidence type="ECO:0000313" key="2">
    <source>
        <dbReference type="EMBL" id="KIM39341.1"/>
    </source>
</evidence>
<reference evidence="3" key="2">
    <citation type="submission" date="2015-01" db="EMBL/GenBank/DDBJ databases">
        <title>Evolutionary Origins and Diversification of the Mycorrhizal Mutualists.</title>
        <authorList>
            <consortium name="DOE Joint Genome Institute"/>
            <consortium name="Mycorrhizal Genomics Consortium"/>
            <person name="Kohler A."/>
            <person name="Kuo A."/>
            <person name="Nagy L.G."/>
            <person name="Floudas D."/>
            <person name="Copeland A."/>
            <person name="Barry K.W."/>
            <person name="Cichocki N."/>
            <person name="Veneault-Fourrey C."/>
            <person name="LaButti K."/>
            <person name="Lindquist E.A."/>
            <person name="Lipzen A."/>
            <person name="Lundell T."/>
            <person name="Morin E."/>
            <person name="Murat C."/>
            <person name="Riley R."/>
            <person name="Ohm R."/>
            <person name="Sun H."/>
            <person name="Tunlid A."/>
            <person name="Henrissat B."/>
            <person name="Grigoriev I.V."/>
            <person name="Hibbett D.S."/>
            <person name="Martin F."/>
        </authorList>
    </citation>
    <scope>NUCLEOTIDE SEQUENCE [LARGE SCALE GENOMIC DNA]</scope>
    <source>
        <strain evidence="3">h7</strain>
    </source>
</reference>
<sequence length="119" mass="14008">MYDDGYVSTTSRVFTTVPSQYLTTMSNWKKRERTKSMTNSRQQGEKSQRERDGLHRWGRFRRSGRREEENTVGTGDGFLTRINISINLRWKTHNSVFTSKRERKIPQLHPIPPTETSTT</sequence>
<protein>
    <submittedName>
        <fullName evidence="2">Uncharacterized protein</fullName>
    </submittedName>
</protein>
<keyword evidence="3" id="KW-1185">Reference proteome</keyword>
<evidence type="ECO:0000313" key="3">
    <source>
        <dbReference type="Proteomes" id="UP000053424"/>
    </source>
</evidence>
<evidence type="ECO:0000256" key="1">
    <source>
        <dbReference type="SAM" id="MobiDB-lite"/>
    </source>
</evidence>
<dbReference type="EMBL" id="KN831786">
    <property type="protein sequence ID" value="KIM39341.1"/>
    <property type="molecule type" value="Genomic_DNA"/>
</dbReference>
<feature type="region of interest" description="Disordered" evidence="1">
    <location>
        <begin position="27"/>
        <end position="76"/>
    </location>
</feature>
<dbReference type="HOGENOM" id="CLU_2061776_0_0_1"/>
<name>A0A0C3C6V4_HEBCY</name>
<reference evidence="2 3" key="1">
    <citation type="submission" date="2014-04" db="EMBL/GenBank/DDBJ databases">
        <authorList>
            <consortium name="DOE Joint Genome Institute"/>
            <person name="Kuo A."/>
            <person name="Gay G."/>
            <person name="Dore J."/>
            <person name="Kohler A."/>
            <person name="Nagy L.G."/>
            <person name="Floudas D."/>
            <person name="Copeland A."/>
            <person name="Barry K.W."/>
            <person name="Cichocki N."/>
            <person name="Veneault-Fourrey C."/>
            <person name="LaButti K."/>
            <person name="Lindquist E.A."/>
            <person name="Lipzen A."/>
            <person name="Lundell T."/>
            <person name="Morin E."/>
            <person name="Murat C."/>
            <person name="Sun H."/>
            <person name="Tunlid A."/>
            <person name="Henrissat B."/>
            <person name="Grigoriev I.V."/>
            <person name="Hibbett D.S."/>
            <person name="Martin F."/>
            <person name="Nordberg H.P."/>
            <person name="Cantor M.N."/>
            <person name="Hua S.X."/>
        </authorList>
    </citation>
    <scope>NUCLEOTIDE SEQUENCE [LARGE SCALE GENOMIC DNA]</scope>
    <source>
        <strain evidence="3">h7</strain>
    </source>
</reference>
<feature type="region of interest" description="Disordered" evidence="1">
    <location>
        <begin position="96"/>
        <end position="119"/>
    </location>
</feature>
<gene>
    <name evidence="2" type="ORF">M413DRAFT_197696</name>
</gene>